<evidence type="ECO:0000313" key="3">
    <source>
        <dbReference type="EMBL" id="EDO30905.1"/>
    </source>
</evidence>
<feature type="domain" description="Chorein N-terminal" evidence="2">
    <location>
        <begin position="1"/>
        <end position="278"/>
    </location>
</feature>
<organism evidence="3 4">
    <name type="scientific">Nematostella vectensis</name>
    <name type="common">Starlet sea anemone</name>
    <dbReference type="NCBI Taxonomy" id="45351"/>
    <lineage>
        <taxon>Eukaryota</taxon>
        <taxon>Metazoa</taxon>
        <taxon>Cnidaria</taxon>
        <taxon>Anthozoa</taxon>
        <taxon>Hexacorallia</taxon>
        <taxon>Actiniaria</taxon>
        <taxon>Edwardsiidae</taxon>
        <taxon>Nematostella</taxon>
    </lineage>
</organism>
<gene>
    <name evidence="3" type="ORF">NEMVEDRAFT_v1g1308</name>
</gene>
<dbReference type="InParanoid" id="A7SZF5"/>
<dbReference type="PANTHER" id="PTHR12517">
    <property type="entry name" value="VACUOLAR PROTEIN SORTING-ASSOCIATED PROTEIN 13B"/>
    <property type="match status" value="1"/>
</dbReference>
<protein>
    <recommendedName>
        <fullName evidence="2">Chorein N-terminal domain-containing protein</fullName>
    </recommendedName>
</protein>
<evidence type="ECO:0000313" key="4">
    <source>
        <dbReference type="Proteomes" id="UP000001593"/>
    </source>
</evidence>
<dbReference type="Proteomes" id="UP000001593">
    <property type="component" value="Unassembled WGS sequence"/>
</dbReference>
<dbReference type="InterPro" id="IPR026854">
    <property type="entry name" value="VPS13_N"/>
</dbReference>
<dbReference type="EMBL" id="DS469965">
    <property type="protein sequence ID" value="EDO30905.1"/>
    <property type="molecule type" value="Genomic_DNA"/>
</dbReference>
<dbReference type="eggNOG" id="KOG1809">
    <property type="taxonomic scope" value="Eukaryota"/>
</dbReference>
<evidence type="ECO:0000259" key="2">
    <source>
        <dbReference type="Pfam" id="PF12624"/>
    </source>
</evidence>
<dbReference type="Pfam" id="PF12624">
    <property type="entry name" value="VPS13_N"/>
    <property type="match status" value="1"/>
</dbReference>
<dbReference type="AlphaFoldDB" id="A7SZF5"/>
<evidence type="ECO:0000256" key="1">
    <source>
        <dbReference type="ARBA" id="ARBA00022448"/>
    </source>
</evidence>
<keyword evidence="1" id="KW-0813">Transport</keyword>
<proteinExistence type="predicted"/>
<sequence length="283" mass="32175">MLETYITPLLMSYVDKYIKNLKPSDLSLSIWGGDVVLYNLELNLDVIEKELQLPITFLSGRIHKLQIHVPWTKLGSEAVKITINTLECVVQLRDPAYKPDHPDTTTSLAAFRAEAKEACEEKHLQDRGDPPPPGYVQSLVNRVANNISVCIHNVILKYVEDDIVLSLNIKSADVFSVNEKWERAFVDITAPDYVLHRVCSISDLTVCLDKKNTSGTIDMYQDPLLYRCGLACRIKILYDPHFRPKKTVFNVYCESLDVTITDQQLPLSIRLIKLCMALYYGTL</sequence>
<dbReference type="InterPro" id="IPR039782">
    <property type="entry name" value="VPS13B"/>
</dbReference>
<dbReference type="OMA" id="MAYESIY"/>
<name>A7SZF5_NEMVE</name>
<dbReference type="STRING" id="45351.A7SZF5"/>
<accession>A7SZF5</accession>
<keyword evidence="4" id="KW-1185">Reference proteome</keyword>
<feature type="non-terminal residue" evidence="3">
    <location>
        <position position="283"/>
    </location>
</feature>
<dbReference type="HOGENOM" id="CLU_055228_0_0_1"/>
<dbReference type="PANTHER" id="PTHR12517:SF0">
    <property type="entry name" value="INTERMEMBRANE LIPID TRANSFER PROTEIN VPS13B"/>
    <property type="match status" value="1"/>
</dbReference>
<dbReference type="PhylomeDB" id="A7SZF5"/>
<reference evidence="3 4" key="1">
    <citation type="journal article" date="2007" name="Science">
        <title>Sea anemone genome reveals ancestral eumetazoan gene repertoire and genomic organization.</title>
        <authorList>
            <person name="Putnam N.H."/>
            <person name="Srivastava M."/>
            <person name="Hellsten U."/>
            <person name="Dirks B."/>
            <person name="Chapman J."/>
            <person name="Salamov A."/>
            <person name="Terry A."/>
            <person name="Shapiro H."/>
            <person name="Lindquist E."/>
            <person name="Kapitonov V.V."/>
            <person name="Jurka J."/>
            <person name="Genikhovich G."/>
            <person name="Grigoriev I.V."/>
            <person name="Lucas S.M."/>
            <person name="Steele R.E."/>
            <person name="Finnerty J.R."/>
            <person name="Technau U."/>
            <person name="Martindale M.Q."/>
            <person name="Rokhsar D.S."/>
        </authorList>
    </citation>
    <scope>NUCLEOTIDE SEQUENCE [LARGE SCALE GENOMIC DNA]</scope>
    <source>
        <strain evidence="4">CH2 X CH6</strain>
    </source>
</reference>